<comment type="similarity">
    <text evidence="2">Belongs to the FlgN family.</text>
</comment>
<evidence type="ECO:0000256" key="2">
    <source>
        <dbReference type="ARBA" id="ARBA00007703"/>
    </source>
</evidence>
<gene>
    <name evidence="5" type="ORF">PXX05_07025</name>
</gene>
<protein>
    <submittedName>
        <fullName evidence="5">Flagellar protein FlgN</fullName>
    </submittedName>
</protein>
<feature type="coiled-coil region" evidence="4">
    <location>
        <begin position="10"/>
        <end position="69"/>
    </location>
</feature>
<keyword evidence="5" id="KW-0282">Flagellum</keyword>
<dbReference type="InterPro" id="IPR036679">
    <property type="entry name" value="FlgN-like_sf"/>
</dbReference>
<dbReference type="Proteomes" id="UP001222087">
    <property type="component" value="Chromosome"/>
</dbReference>
<dbReference type="RefSeq" id="WP_275090352.1">
    <property type="nucleotide sequence ID" value="NZ_CP119078.1"/>
</dbReference>
<evidence type="ECO:0000313" key="6">
    <source>
        <dbReference type="Proteomes" id="UP001222087"/>
    </source>
</evidence>
<sequence>MTQSKPAILMQILQQEVNFIQKLINLLSDEKNALVAREFEELEPIAAKKQELSNQLEQCTKQRVELLGLDPHTQRAKQVFEDFLAQCSTQEAEKISALNKELAEKLILCRELNAVNGQVITSNINTRQEIINTITGQSSDDSTRVYTATGNLKTPLEINSNNHQKA</sequence>
<proteinExistence type="inferred from homology"/>
<organism evidence="5 6">
    <name type="scientific">Legionella cardiaca</name>
    <dbReference type="NCBI Taxonomy" id="1071983"/>
    <lineage>
        <taxon>Bacteria</taxon>
        <taxon>Pseudomonadati</taxon>
        <taxon>Pseudomonadota</taxon>
        <taxon>Gammaproteobacteria</taxon>
        <taxon>Legionellales</taxon>
        <taxon>Legionellaceae</taxon>
        <taxon>Legionella</taxon>
    </lineage>
</organism>
<keyword evidence="5" id="KW-0966">Cell projection</keyword>
<evidence type="ECO:0000256" key="3">
    <source>
        <dbReference type="ARBA" id="ARBA00022795"/>
    </source>
</evidence>
<dbReference type="InterPro" id="IPR007809">
    <property type="entry name" value="FlgN-like"/>
</dbReference>
<keyword evidence="3" id="KW-1005">Bacterial flagellum biogenesis</keyword>
<accession>A0ABY8AZI2</accession>
<evidence type="ECO:0000256" key="1">
    <source>
        <dbReference type="ARBA" id="ARBA00002397"/>
    </source>
</evidence>
<evidence type="ECO:0000256" key="4">
    <source>
        <dbReference type="SAM" id="Coils"/>
    </source>
</evidence>
<name>A0ABY8AZI2_9GAMM</name>
<keyword evidence="6" id="KW-1185">Reference proteome</keyword>
<dbReference type="Gene3D" id="1.20.58.300">
    <property type="entry name" value="FlgN-like"/>
    <property type="match status" value="1"/>
</dbReference>
<evidence type="ECO:0000313" key="5">
    <source>
        <dbReference type="EMBL" id="WED44532.1"/>
    </source>
</evidence>
<comment type="function">
    <text evidence="1">Required for the efficient initiation of filament assembly.</text>
</comment>
<keyword evidence="5" id="KW-0969">Cilium</keyword>
<reference evidence="5 6" key="1">
    <citation type="submission" date="2023-02" db="EMBL/GenBank/DDBJ databases">
        <title>Genome Sequence of L. cardiaca H63T.</title>
        <authorList>
            <person name="Lopez A.E."/>
            <person name="Cianciotto N.P."/>
        </authorList>
    </citation>
    <scope>NUCLEOTIDE SEQUENCE [LARGE SCALE GENOMIC DNA]</scope>
    <source>
        <strain evidence="5 6">H63</strain>
    </source>
</reference>
<keyword evidence="4" id="KW-0175">Coiled coil</keyword>
<dbReference type="SUPFAM" id="SSF140566">
    <property type="entry name" value="FlgN-like"/>
    <property type="match status" value="1"/>
</dbReference>
<dbReference type="Pfam" id="PF05130">
    <property type="entry name" value="FlgN"/>
    <property type="match status" value="1"/>
</dbReference>
<dbReference type="EMBL" id="CP119078">
    <property type="protein sequence ID" value="WED44532.1"/>
    <property type="molecule type" value="Genomic_DNA"/>
</dbReference>